<gene>
    <name evidence="2" type="ordered locus">MHLP_03120</name>
</gene>
<feature type="compositionally biased region" description="Basic residues" evidence="1">
    <location>
        <begin position="296"/>
        <end position="305"/>
    </location>
</feature>
<proteinExistence type="predicted"/>
<name>I7CJZ9_MYCHA</name>
<dbReference type="HOGENOM" id="CLU_806131_0_0_14"/>
<protein>
    <submittedName>
        <fullName evidence="2">Uncharacterized protein</fullName>
    </submittedName>
</protein>
<feature type="compositionally biased region" description="Basic and acidic residues" evidence="1">
    <location>
        <begin position="87"/>
        <end position="99"/>
    </location>
</feature>
<feature type="region of interest" description="Disordered" evidence="1">
    <location>
        <begin position="48"/>
        <end position="344"/>
    </location>
</feature>
<feature type="compositionally biased region" description="Polar residues" evidence="1">
    <location>
        <begin position="316"/>
        <end position="344"/>
    </location>
</feature>
<dbReference type="AlphaFoldDB" id="I7CJZ9"/>
<dbReference type="KEGG" id="mhl:MHLP_03120"/>
<organism evidence="2 3">
    <name type="scientific">Mycoplasma haematolamae (strain Purdue)</name>
    <dbReference type="NCBI Taxonomy" id="1212765"/>
    <lineage>
        <taxon>Bacteria</taxon>
        <taxon>Bacillati</taxon>
        <taxon>Mycoplasmatota</taxon>
        <taxon>Mollicutes</taxon>
        <taxon>Mycoplasmataceae</taxon>
        <taxon>Mycoplasma</taxon>
    </lineage>
</organism>
<evidence type="ECO:0000256" key="1">
    <source>
        <dbReference type="SAM" id="MobiDB-lite"/>
    </source>
</evidence>
<reference evidence="3" key="2">
    <citation type="submission" date="2012-07" db="EMBL/GenBank/DDBJ databases">
        <title>Complete genome sequence of 'Candidatus Mycoplasma haemolamae'.</title>
        <authorList>
            <person name="Guimaraes A.M.S."/>
            <person name="Toth B."/>
            <person name="Santos A.P."/>
            <person name="Nascimento N.C."/>
            <person name="Sojka J.E."/>
            <person name="Messick J.B."/>
        </authorList>
    </citation>
    <scope>NUCLEOTIDE SEQUENCE [LARGE SCALE GENOMIC DNA]</scope>
    <source>
        <strain evidence="3">Purdue</strain>
    </source>
</reference>
<dbReference type="STRING" id="1212765.MHLP_03120"/>
<evidence type="ECO:0000313" key="2">
    <source>
        <dbReference type="EMBL" id="AFO52204.1"/>
    </source>
</evidence>
<keyword evidence="3" id="KW-1185">Reference proteome</keyword>
<feature type="compositionally biased region" description="Polar residues" evidence="1">
    <location>
        <begin position="209"/>
        <end position="244"/>
    </location>
</feature>
<accession>I7CJZ9</accession>
<sequence>MIAAAKLAIVFGCTGTTVGAGTQLLPLFGNSTATVKQTPKTEDLTRQNLEQEKNLQAVQPQEVPLPSQSPNEVTAVSLPDPSSKVSGQEESKAPVKSEQTHSAPVGRVLLVSGGGTSTETNKDSLKPESPLTSVDSVKNPGGDVSTPSISGPKAVDPVTAVSESPKQENDVSVTTVSTTVSSSSEAQDSISQVAAPEPSLPAPEPLTVKVQQPETLNQPSTSPAEPVTSQVESRSDDSGTVSSELDSKAGVSGTEEKSLSEDSEDSSEEEDEDEEEDDDKVSEASSDQANQGGKEKSKKSKKVYKSRVGCNKQKNRCQTWLRRQSTRGQTPGNRIQVASSTRRT</sequence>
<feature type="compositionally biased region" description="Acidic residues" evidence="1">
    <location>
        <begin position="261"/>
        <end position="280"/>
    </location>
</feature>
<dbReference type="EMBL" id="CP003731">
    <property type="protein sequence ID" value="AFO52204.1"/>
    <property type="molecule type" value="Genomic_DNA"/>
</dbReference>
<reference evidence="2 3" key="1">
    <citation type="journal article" date="2012" name="J. Bacteriol.">
        <title>Genome Sequence of "Candidatus Mycoplasma haemolamae" Strain Purdue, a Red Blood Cell Pathogen of Alpacas (Vicugna pacos) and Llamas (Lama glama).</title>
        <authorList>
            <person name="Guimaraes A.M."/>
            <person name="Toth B."/>
            <person name="Santos A.P."/>
            <person name="do Nascimento N.C."/>
            <person name="Kritchevsky J.E."/>
            <person name="Messick J.B."/>
        </authorList>
    </citation>
    <scope>NUCLEOTIDE SEQUENCE [LARGE SCALE GENOMIC DNA]</scope>
    <source>
        <strain evidence="2 3">Purdue</strain>
    </source>
</reference>
<dbReference type="PATRIC" id="fig|1212765.3.peg.706"/>
<dbReference type="Proteomes" id="UP000006502">
    <property type="component" value="Chromosome"/>
</dbReference>
<feature type="compositionally biased region" description="Low complexity" evidence="1">
    <location>
        <begin position="171"/>
        <end position="197"/>
    </location>
</feature>
<evidence type="ECO:0000313" key="3">
    <source>
        <dbReference type="Proteomes" id="UP000006502"/>
    </source>
</evidence>